<organism evidence="11 12">
    <name type="scientific">Dimorphilus gyrociliatus</name>
    <dbReference type="NCBI Taxonomy" id="2664684"/>
    <lineage>
        <taxon>Eukaryota</taxon>
        <taxon>Metazoa</taxon>
        <taxon>Spiralia</taxon>
        <taxon>Lophotrochozoa</taxon>
        <taxon>Annelida</taxon>
        <taxon>Polychaeta</taxon>
        <taxon>Polychaeta incertae sedis</taxon>
        <taxon>Dinophilidae</taxon>
        <taxon>Dimorphilus</taxon>
    </lineage>
</organism>
<comment type="subcellular location">
    <subcellularLocation>
        <location evidence="1">Membrane</location>
        <topology evidence="1">Single-pass type I membrane protein</topology>
    </subcellularLocation>
</comment>
<feature type="compositionally biased region" description="Basic and acidic residues" evidence="8">
    <location>
        <begin position="499"/>
        <end position="508"/>
    </location>
</feature>
<sequence length="508" mass="57150">MTNQIDQRNETNGSVVSHNQFTYSTDQPMSVPIVTTAQTDHTNRNIAIILGSFFGALIFVLAFFILLFLIFKRKIPIRKADFSMRRFKMGNTTEIDMVKNDPAVLLLYSYDCAAHEKAVMVLATYLKEVCQLDVHLDIWDQNVIHEQGVLSWVSNKLEIVQFVVIVCSTGARFKCARNQGNYRVVQDRPGKFESDVFQNAISVVIDKMHAAKSGNGNLQNFLVVYFDYSSTNDIPPKLDSAPTFCLTKDISRFEQHLRKRLDDKTSTLSSRTSTISTRTHRSERSFDSHYKRIIQSGIGQDLVKAVDEAKAFFKQHPDWLGEILEPTHIDRTLTATTTLPSSSPTNSLSPSTEDEKLLTERKRKREKGTLNALEIVSPVDSGRATMSPEKTNGTAKFVEGDIMEDDELLQRDVDFIRNLDKNTPPPWKKPNTKSFEPLVLNASRFAPLARLDPETPLGDRIIHLKVDSSGQAVLESPSTPTVHDSNSIKLEPPPSSPHRRFEGRGVVA</sequence>
<dbReference type="PANTHER" id="PTHR15583:SF7">
    <property type="entry name" value="INTERLEUKIN CYTOKINE RECEPTOR-RELATED PROTEIN 2"/>
    <property type="match status" value="1"/>
</dbReference>
<gene>
    <name evidence="11" type="ORF">DGYR_LOCUS4085</name>
</gene>
<dbReference type="GO" id="GO:0030368">
    <property type="term" value="F:interleukin-17 receptor activity"/>
    <property type="evidence" value="ECO:0007669"/>
    <property type="project" value="InterPro"/>
</dbReference>
<evidence type="ECO:0000256" key="1">
    <source>
        <dbReference type="ARBA" id="ARBA00004479"/>
    </source>
</evidence>
<feature type="transmembrane region" description="Helical" evidence="9">
    <location>
        <begin position="46"/>
        <end position="71"/>
    </location>
</feature>
<evidence type="ECO:0000256" key="5">
    <source>
        <dbReference type="ARBA" id="ARBA00023136"/>
    </source>
</evidence>
<evidence type="ECO:0000313" key="11">
    <source>
        <dbReference type="EMBL" id="CAD5115334.1"/>
    </source>
</evidence>
<dbReference type="InterPro" id="IPR013568">
    <property type="entry name" value="SEFIR_dom"/>
</dbReference>
<evidence type="ECO:0000256" key="9">
    <source>
        <dbReference type="SAM" id="Phobius"/>
    </source>
</evidence>
<name>A0A7I8VGM2_9ANNE</name>
<dbReference type="Pfam" id="PF08357">
    <property type="entry name" value="SEFIR"/>
    <property type="match status" value="1"/>
</dbReference>
<evidence type="ECO:0000256" key="7">
    <source>
        <dbReference type="ARBA" id="ARBA00023180"/>
    </source>
</evidence>
<proteinExistence type="predicted"/>
<keyword evidence="2 9" id="KW-0812">Transmembrane</keyword>
<evidence type="ECO:0000256" key="3">
    <source>
        <dbReference type="ARBA" id="ARBA00022729"/>
    </source>
</evidence>
<evidence type="ECO:0000256" key="6">
    <source>
        <dbReference type="ARBA" id="ARBA00023170"/>
    </source>
</evidence>
<feature type="domain" description="SEFIR" evidence="10">
    <location>
        <begin position="101"/>
        <end position="255"/>
    </location>
</feature>
<feature type="compositionally biased region" description="Low complexity" evidence="8">
    <location>
        <begin position="336"/>
        <end position="351"/>
    </location>
</feature>
<dbReference type="GO" id="GO:0016020">
    <property type="term" value="C:membrane"/>
    <property type="evidence" value="ECO:0007669"/>
    <property type="project" value="UniProtKB-SubCell"/>
</dbReference>
<feature type="compositionally biased region" description="Polar residues" evidence="8">
    <location>
        <begin position="471"/>
        <end position="488"/>
    </location>
</feature>
<feature type="region of interest" description="Disordered" evidence="8">
    <location>
        <begin position="336"/>
        <end position="360"/>
    </location>
</feature>
<evidence type="ECO:0000256" key="4">
    <source>
        <dbReference type="ARBA" id="ARBA00022989"/>
    </source>
</evidence>
<feature type="region of interest" description="Disordered" evidence="8">
    <location>
        <begin position="264"/>
        <end position="283"/>
    </location>
</feature>
<keyword evidence="6" id="KW-0675">Receptor</keyword>
<evidence type="ECO:0000256" key="2">
    <source>
        <dbReference type="ARBA" id="ARBA00022692"/>
    </source>
</evidence>
<dbReference type="Proteomes" id="UP000549394">
    <property type="component" value="Unassembled WGS sequence"/>
</dbReference>
<dbReference type="OrthoDB" id="9325096at2759"/>
<reference evidence="11 12" key="1">
    <citation type="submission" date="2020-08" db="EMBL/GenBank/DDBJ databases">
        <authorList>
            <person name="Hejnol A."/>
        </authorList>
    </citation>
    <scope>NUCLEOTIDE SEQUENCE [LARGE SCALE GENOMIC DNA]</scope>
</reference>
<dbReference type="EMBL" id="CAJFCJ010000006">
    <property type="protein sequence ID" value="CAD5115334.1"/>
    <property type="molecule type" value="Genomic_DNA"/>
</dbReference>
<feature type="compositionally biased region" description="Low complexity" evidence="8">
    <location>
        <begin position="266"/>
        <end position="277"/>
    </location>
</feature>
<evidence type="ECO:0000256" key="8">
    <source>
        <dbReference type="SAM" id="MobiDB-lite"/>
    </source>
</evidence>
<dbReference type="Gene3D" id="3.40.50.11530">
    <property type="match status" value="1"/>
</dbReference>
<feature type="region of interest" description="Disordered" evidence="8">
    <location>
        <begin position="471"/>
        <end position="508"/>
    </location>
</feature>
<protein>
    <submittedName>
        <fullName evidence="11">DgyrCDS4316</fullName>
    </submittedName>
</protein>
<dbReference type="InterPro" id="IPR039465">
    <property type="entry name" value="IL-17_rcpt-like"/>
</dbReference>
<evidence type="ECO:0000259" key="10">
    <source>
        <dbReference type="PROSITE" id="PS51534"/>
    </source>
</evidence>
<keyword evidence="5 9" id="KW-0472">Membrane</keyword>
<accession>A0A7I8VGM2</accession>
<dbReference type="AlphaFoldDB" id="A0A7I8VGM2"/>
<dbReference type="PANTHER" id="PTHR15583">
    <property type="entry name" value="INTERLEUKIN-17 RECEPTOR"/>
    <property type="match status" value="1"/>
</dbReference>
<keyword evidence="4 9" id="KW-1133">Transmembrane helix</keyword>
<comment type="caution">
    <text evidence="11">The sequence shown here is derived from an EMBL/GenBank/DDBJ whole genome shotgun (WGS) entry which is preliminary data.</text>
</comment>
<keyword evidence="7" id="KW-0325">Glycoprotein</keyword>
<dbReference type="PROSITE" id="PS51534">
    <property type="entry name" value="SEFIR"/>
    <property type="match status" value="1"/>
</dbReference>
<evidence type="ECO:0000313" key="12">
    <source>
        <dbReference type="Proteomes" id="UP000549394"/>
    </source>
</evidence>
<keyword evidence="3" id="KW-0732">Signal</keyword>
<keyword evidence="12" id="KW-1185">Reference proteome</keyword>